<accession>A0AAV7GYU8</accession>
<organism evidence="2 3">
    <name type="scientific">Dendrobium chrysotoxum</name>
    <name type="common">Orchid</name>
    <dbReference type="NCBI Taxonomy" id="161865"/>
    <lineage>
        <taxon>Eukaryota</taxon>
        <taxon>Viridiplantae</taxon>
        <taxon>Streptophyta</taxon>
        <taxon>Embryophyta</taxon>
        <taxon>Tracheophyta</taxon>
        <taxon>Spermatophyta</taxon>
        <taxon>Magnoliopsida</taxon>
        <taxon>Liliopsida</taxon>
        <taxon>Asparagales</taxon>
        <taxon>Orchidaceae</taxon>
        <taxon>Epidendroideae</taxon>
        <taxon>Malaxideae</taxon>
        <taxon>Dendrobiinae</taxon>
        <taxon>Dendrobium</taxon>
    </lineage>
</organism>
<evidence type="ECO:0000313" key="2">
    <source>
        <dbReference type="EMBL" id="KAH0466709.1"/>
    </source>
</evidence>
<keyword evidence="1" id="KW-0175">Coiled coil</keyword>
<dbReference type="Proteomes" id="UP000775213">
    <property type="component" value="Unassembled WGS sequence"/>
</dbReference>
<reference evidence="2 3" key="1">
    <citation type="journal article" date="2021" name="Hortic Res">
        <title>Chromosome-scale assembly of the Dendrobium chrysotoxum genome enhances the understanding of orchid evolution.</title>
        <authorList>
            <person name="Zhang Y."/>
            <person name="Zhang G.Q."/>
            <person name="Zhang D."/>
            <person name="Liu X.D."/>
            <person name="Xu X.Y."/>
            <person name="Sun W.H."/>
            <person name="Yu X."/>
            <person name="Zhu X."/>
            <person name="Wang Z.W."/>
            <person name="Zhao X."/>
            <person name="Zhong W.Y."/>
            <person name="Chen H."/>
            <person name="Yin W.L."/>
            <person name="Huang T."/>
            <person name="Niu S.C."/>
            <person name="Liu Z.J."/>
        </authorList>
    </citation>
    <scope>NUCLEOTIDE SEQUENCE [LARGE SCALE GENOMIC DNA]</scope>
    <source>
        <strain evidence="2">Lindl</strain>
    </source>
</reference>
<evidence type="ECO:0000313" key="3">
    <source>
        <dbReference type="Proteomes" id="UP000775213"/>
    </source>
</evidence>
<evidence type="ECO:0000256" key="1">
    <source>
        <dbReference type="SAM" id="Coils"/>
    </source>
</evidence>
<feature type="coiled-coil region" evidence="1">
    <location>
        <begin position="134"/>
        <end position="161"/>
    </location>
</feature>
<proteinExistence type="predicted"/>
<protein>
    <submittedName>
        <fullName evidence="2">Uncharacterized protein</fullName>
    </submittedName>
</protein>
<name>A0AAV7GYU8_DENCH</name>
<sequence length="234" mass="27430">MWSEFVQLSYSAMSIVMGLIMFFRDSGAVLYSECLSRMGHFISDTLGHIFFRSKWLDILSDFLFVQNDWNLQKKGKLKDLPIPLYIGAELLKVLNLPDIDTLHYKVRYLSRYVDEEFLFKLVEHMDLEIEMTKINQFVKDQKTLEEKIASIEDENKRLQIKAISKSKQSPSRVIEEFKKFVTFKMMEARDHIHDVEGKALELECMEEGFIRGFLKGFHLVQWKTAAEIEGLTPS</sequence>
<gene>
    <name evidence="2" type="ORF">IEQ34_003947</name>
</gene>
<keyword evidence="3" id="KW-1185">Reference proteome</keyword>
<dbReference type="EMBL" id="JAGFBR010000005">
    <property type="protein sequence ID" value="KAH0466709.1"/>
    <property type="molecule type" value="Genomic_DNA"/>
</dbReference>
<dbReference type="AlphaFoldDB" id="A0AAV7GYU8"/>
<comment type="caution">
    <text evidence="2">The sequence shown here is derived from an EMBL/GenBank/DDBJ whole genome shotgun (WGS) entry which is preliminary data.</text>
</comment>